<accession>A0A143HHW5</accession>
<keyword evidence="3" id="KW-0328">Glycosyltransferase</keyword>
<dbReference type="GO" id="GO:0009247">
    <property type="term" value="P:glycolipid biosynthetic process"/>
    <property type="evidence" value="ECO:0007669"/>
    <property type="project" value="InterPro"/>
</dbReference>
<proteinExistence type="inferred from homology"/>
<organism evidence="7 8">
    <name type="scientific">Rummeliibacillus stabekisii</name>
    <dbReference type="NCBI Taxonomy" id="241244"/>
    <lineage>
        <taxon>Bacteria</taxon>
        <taxon>Bacillati</taxon>
        <taxon>Bacillota</taxon>
        <taxon>Bacilli</taxon>
        <taxon>Bacillales</taxon>
        <taxon>Caryophanaceae</taxon>
        <taxon>Rummeliibacillus</taxon>
    </lineage>
</organism>
<evidence type="ECO:0000256" key="4">
    <source>
        <dbReference type="ARBA" id="ARBA00022679"/>
    </source>
</evidence>
<dbReference type="InterPro" id="IPR009695">
    <property type="entry name" value="Diacylglyc_glucosyltr_N"/>
</dbReference>
<keyword evidence="8" id="KW-1185">Reference proteome</keyword>
<dbReference type="PANTHER" id="PTHR43025:SF3">
    <property type="entry name" value="MONOGALACTOSYLDIACYLGLYCEROL SYNTHASE 1, CHLOROPLASTIC"/>
    <property type="match status" value="1"/>
</dbReference>
<dbReference type="InterPro" id="IPR007235">
    <property type="entry name" value="Glyco_trans_28_C"/>
</dbReference>
<dbReference type="GO" id="GO:0016758">
    <property type="term" value="F:hexosyltransferase activity"/>
    <property type="evidence" value="ECO:0007669"/>
    <property type="project" value="InterPro"/>
</dbReference>
<protein>
    <recommendedName>
        <fullName evidence="9">Galactosyldiacylglycerol synthase</fullName>
    </recommendedName>
</protein>
<keyword evidence="4" id="KW-0808">Transferase</keyword>
<dbReference type="Gene3D" id="3.40.50.2000">
    <property type="entry name" value="Glycogen Phosphorylase B"/>
    <property type="match status" value="2"/>
</dbReference>
<evidence type="ECO:0000259" key="6">
    <source>
        <dbReference type="Pfam" id="PF06925"/>
    </source>
</evidence>
<evidence type="ECO:0000256" key="3">
    <source>
        <dbReference type="ARBA" id="ARBA00022676"/>
    </source>
</evidence>
<evidence type="ECO:0008006" key="9">
    <source>
        <dbReference type="Google" id="ProtNLM"/>
    </source>
</evidence>
<evidence type="ECO:0000313" key="7">
    <source>
        <dbReference type="EMBL" id="AMX01060.1"/>
    </source>
</evidence>
<evidence type="ECO:0000256" key="2">
    <source>
        <dbReference type="ARBA" id="ARBA00006962"/>
    </source>
</evidence>
<name>A0A143HHW5_9BACL</name>
<dbReference type="InterPro" id="IPR050519">
    <property type="entry name" value="Glycosyltransf_28_UgtP"/>
</dbReference>
<dbReference type="GO" id="GO:0016020">
    <property type="term" value="C:membrane"/>
    <property type="evidence" value="ECO:0007669"/>
    <property type="project" value="UniProtKB-SubCell"/>
</dbReference>
<evidence type="ECO:0000256" key="1">
    <source>
        <dbReference type="ARBA" id="ARBA00004370"/>
    </source>
</evidence>
<dbReference type="PANTHER" id="PTHR43025">
    <property type="entry name" value="MONOGALACTOSYLDIACYLGLYCEROL SYNTHASE"/>
    <property type="match status" value="1"/>
</dbReference>
<feature type="domain" description="Diacylglycerol glucosyltransferase N-terminal" evidence="6">
    <location>
        <begin position="16"/>
        <end position="180"/>
    </location>
</feature>
<evidence type="ECO:0000313" key="8">
    <source>
        <dbReference type="Proteomes" id="UP000076021"/>
    </source>
</evidence>
<dbReference type="OrthoDB" id="9815663at2"/>
<feature type="domain" description="Glycosyl transferase family 28 C-terminal" evidence="5">
    <location>
        <begin position="216"/>
        <end position="291"/>
    </location>
</feature>
<reference evidence="8" key="2">
    <citation type="submission" date="2016-03" db="EMBL/GenBank/DDBJ databases">
        <authorList>
            <person name="Ploux O."/>
        </authorList>
    </citation>
    <scope>NUCLEOTIDE SEQUENCE [LARGE SCALE GENOMIC DNA]</scope>
    <source>
        <strain evidence="8">PP9</strain>
    </source>
</reference>
<dbReference type="Pfam" id="PF06925">
    <property type="entry name" value="MGDG_synth"/>
    <property type="match status" value="1"/>
</dbReference>
<reference evidence="7 8" key="1">
    <citation type="journal article" date="2016" name="Genome Announc.">
        <title>Whole-Genome Sequence of Rummeliibacillus stabekisii Strain PP9 Isolated from Antarctic Soil.</title>
        <authorList>
            <person name="da Mota F.F."/>
            <person name="Vollu R.E."/>
            <person name="Jurelevicius D."/>
            <person name="Seldin L."/>
        </authorList>
    </citation>
    <scope>NUCLEOTIDE SEQUENCE [LARGE SCALE GENOMIC DNA]</scope>
    <source>
        <strain evidence="7 8">PP9</strain>
    </source>
</reference>
<gene>
    <name evidence="7" type="ORF">ATY39_09410</name>
</gene>
<dbReference type="SUPFAM" id="SSF53756">
    <property type="entry name" value="UDP-Glycosyltransferase/glycogen phosphorylase"/>
    <property type="match status" value="1"/>
</dbReference>
<dbReference type="AlphaFoldDB" id="A0A143HHW5"/>
<evidence type="ECO:0000259" key="5">
    <source>
        <dbReference type="Pfam" id="PF04101"/>
    </source>
</evidence>
<dbReference type="RefSeq" id="WP_066791903.1">
    <property type="nucleotide sequence ID" value="NZ_CP014806.1"/>
</dbReference>
<dbReference type="STRING" id="241244.ATY39_09410"/>
<dbReference type="EMBL" id="CP014806">
    <property type="protein sequence ID" value="AMX01060.1"/>
    <property type="molecule type" value="Genomic_DNA"/>
</dbReference>
<comment type="similarity">
    <text evidence="2">Belongs to the glycosyltransferase 28 family.</text>
</comment>
<dbReference type="Pfam" id="PF04101">
    <property type="entry name" value="Glyco_tran_28_C"/>
    <property type="match status" value="1"/>
</dbReference>
<dbReference type="KEGG" id="rst:ATY39_09410"/>
<dbReference type="Proteomes" id="UP000076021">
    <property type="component" value="Chromosome"/>
</dbReference>
<sequence length="388" mass="44906">MKKILFFPLLRMQSGHHQVADALMDMVRGRNEEYEIKKIDLISYWHPGLEKMLSRSYLNWIRLFPNSYNFIYSKRYCTASQPKKFYENHFLKKMEQLIELEKPDAIVCTHGFPSCLISRLKMQGKCEVPVINAYTDFFINGIWAKEGIDLHFVPSKEVKEHLIREFGIPRKHIIVTGIPVHEEIKKGTSRNKRNDRPHILVAGGNSGLGGISSLTTELKKHPEFQFYILCGNNKKLYDEIHGWKEAHIKPLSYISSRTEMDKLYDKMDAIITKPGGVTISEALRKKLPIIVHSHLPGQEKINLDYLKKHNLVVELSKEMPIESQLNAILNDSQILGACARSIECYEDEIELELTSQLHEVFKWLLGNGRTLQPAFEYSPTLQWEMVRG</sequence>
<comment type="subcellular location">
    <subcellularLocation>
        <location evidence="1">Membrane</location>
    </subcellularLocation>
</comment>